<name>A0A0C1MY01_9RICK</name>
<dbReference type="EMBL" id="JSWE01000141">
    <property type="protein sequence ID" value="KIE04816.1"/>
    <property type="molecule type" value="Genomic_DNA"/>
</dbReference>
<dbReference type="OrthoDB" id="9817430at2"/>
<evidence type="ECO:0000313" key="2">
    <source>
        <dbReference type="Proteomes" id="UP000031258"/>
    </source>
</evidence>
<keyword evidence="2" id="KW-1185">Reference proteome</keyword>
<gene>
    <name evidence="1" type="ORF">NF27_FP00070</name>
</gene>
<evidence type="ECO:0000313" key="1">
    <source>
        <dbReference type="EMBL" id="KIE04816.1"/>
    </source>
</evidence>
<dbReference type="Proteomes" id="UP000031258">
    <property type="component" value="Unassembled WGS sequence"/>
</dbReference>
<dbReference type="RefSeq" id="WP_039457570.1">
    <property type="nucleotide sequence ID" value="NZ_JSWE01000141.1"/>
</dbReference>
<sequence>MQSIESNKYNSLTTKINTYKPGALDFFGYDISGKRKKLIKDLIESLKEIREEDLTHYLESLKKSLHQRRIDQDISLGVFLNVLKEKDYDFNEVDKSIKSLLKAGERPYHDVKLNFELSREEQQIIKNILEKMKSSSSVKIAIEEVINDWLKRNMFNLNKLQPQNKLGYEQKVLRILKDISQVINPEAKQDYTTIPEKFSLNREVTPDVEGELIEVICLYVANNATLNQPEDFTKERAKLIESLPTNLKKLHTEYSRQSILQVNSLRLLKVFQKTKTIEKLSSSLLEIFQDESLYSTFKKHIAEITTIEHGKLKWKNELTKELLESNEFQNLIQASIAGAHLEAKEYPKLLKKIETFSYKPKSLDVPESLATKNATGRGI</sequence>
<dbReference type="AlphaFoldDB" id="A0A0C1MY01"/>
<protein>
    <submittedName>
        <fullName evidence="1">Uncharacterized protein</fullName>
    </submittedName>
</protein>
<comment type="caution">
    <text evidence="1">The sequence shown here is derived from an EMBL/GenBank/DDBJ whole genome shotgun (WGS) entry which is preliminary data.</text>
</comment>
<accession>A0A0C1MY01</accession>
<organism evidence="1 2">
    <name type="scientific">Candidatus Jidaibacter acanthamoebae</name>
    <dbReference type="NCBI Taxonomy" id="86105"/>
    <lineage>
        <taxon>Bacteria</taxon>
        <taxon>Pseudomonadati</taxon>
        <taxon>Pseudomonadota</taxon>
        <taxon>Alphaproteobacteria</taxon>
        <taxon>Rickettsiales</taxon>
        <taxon>Candidatus Midichloriaceae</taxon>
        <taxon>Candidatus Jidaibacter</taxon>
    </lineage>
</organism>
<reference evidence="1 2" key="1">
    <citation type="submission" date="2014-11" db="EMBL/GenBank/DDBJ databases">
        <title>A Rickettsiales Symbiont of Amoebae With Ancient Features.</title>
        <authorList>
            <person name="Schulz F."/>
            <person name="Martijn J."/>
            <person name="Wascher F."/>
            <person name="Kostanjsek R."/>
            <person name="Ettema T.J."/>
            <person name="Horn M."/>
        </authorList>
    </citation>
    <scope>NUCLEOTIDE SEQUENCE [LARGE SCALE GENOMIC DNA]</scope>
    <source>
        <strain evidence="1 2">UWC36</strain>
    </source>
</reference>
<proteinExistence type="predicted"/>